<feature type="non-terminal residue" evidence="2">
    <location>
        <position position="1"/>
    </location>
</feature>
<keyword evidence="3" id="KW-1185">Reference proteome</keyword>
<dbReference type="PANTHER" id="PTHR35394">
    <property type="entry name" value="DUF3176 DOMAIN-CONTAINING PROTEIN"/>
    <property type="match status" value="1"/>
</dbReference>
<feature type="non-terminal residue" evidence="2">
    <location>
        <position position="98"/>
    </location>
</feature>
<reference evidence="2" key="1">
    <citation type="journal article" date="2020" name="Stud. Mycol.">
        <title>101 Dothideomycetes genomes: a test case for predicting lifestyles and emergence of pathogens.</title>
        <authorList>
            <person name="Haridas S."/>
            <person name="Albert R."/>
            <person name="Binder M."/>
            <person name="Bloem J."/>
            <person name="Labutti K."/>
            <person name="Salamov A."/>
            <person name="Andreopoulos B."/>
            <person name="Baker S."/>
            <person name="Barry K."/>
            <person name="Bills G."/>
            <person name="Bluhm B."/>
            <person name="Cannon C."/>
            <person name="Castanera R."/>
            <person name="Culley D."/>
            <person name="Daum C."/>
            <person name="Ezra D."/>
            <person name="Gonzalez J."/>
            <person name="Henrissat B."/>
            <person name="Kuo A."/>
            <person name="Liang C."/>
            <person name="Lipzen A."/>
            <person name="Lutzoni F."/>
            <person name="Magnuson J."/>
            <person name="Mondo S."/>
            <person name="Nolan M."/>
            <person name="Ohm R."/>
            <person name="Pangilinan J."/>
            <person name="Park H.-J."/>
            <person name="Ramirez L."/>
            <person name="Alfaro M."/>
            <person name="Sun H."/>
            <person name="Tritt A."/>
            <person name="Yoshinaga Y."/>
            <person name="Zwiers L.-H."/>
            <person name="Turgeon B."/>
            <person name="Goodwin S."/>
            <person name="Spatafora J."/>
            <person name="Crous P."/>
            <person name="Grigoriev I."/>
        </authorList>
    </citation>
    <scope>NUCLEOTIDE SEQUENCE</scope>
    <source>
        <strain evidence="2">CBS 110217</strain>
    </source>
</reference>
<keyword evidence="1" id="KW-0812">Transmembrane</keyword>
<gene>
    <name evidence="2" type="ORF">EK21DRAFT_34179</name>
</gene>
<evidence type="ECO:0000256" key="1">
    <source>
        <dbReference type="SAM" id="Phobius"/>
    </source>
</evidence>
<keyword evidence="1" id="KW-0472">Membrane</keyword>
<accession>A0A9P4HG55</accession>
<protein>
    <submittedName>
        <fullName evidence="2">Uncharacterized protein</fullName>
    </submittedName>
</protein>
<proteinExistence type="predicted"/>
<comment type="caution">
    <text evidence="2">The sequence shown here is derived from an EMBL/GenBank/DDBJ whole genome shotgun (WGS) entry which is preliminary data.</text>
</comment>
<evidence type="ECO:0000313" key="2">
    <source>
        <dbReference type="EMBL" id="KAF2033853.1"/>
    </source>
</evidence>
<dbReference type="InterPro" id="IPR021514">
    <property type="entry name" value="DUF3176"/>
</dbReference>
<dbReference type="Pfam" id="PF11374">
    <property type="entry name" value="DUF3176"/>
    <property type="match status" value="1"/>
</dbReference>
<name>A0A9P4HG55_9PLEO</name>
<evidence type="ECO:0000313" key="3">
    <source>
        <dbReference type="Proteomes" id="UP000799777"/>
    </source>
</evidence>
<dbReference type="Proteomes" id="UP000799777">
    <property type="component" value="Unassembled WGS sequence"/>
</dbReference>
<sequence>WWREFVSSMLTIALLVTVVSILAAYNGKPLPSWTIGLNLNTIVAILATLMRSSLVVVVEGILSQMKWTWHRRPHAVSDMACLDEASRGPLGSLLLWFR</sequence>
<dbReference type="EMBL" id="ML978164">
    <property type="protein sequence ID" value="KAF2033853.1"/>
    <property type="molecule type" value="Genomic_DNA"/>
</dbReference>
<feature type="transmembrane region" description="Helical" evidence="1">
    <location>
        <begin position="39"/>
        <end position="62"/>
    </location>
</feature>
<keyword evidence="1" id="KW-1133">Transmembrane helix</keyword>
<dbReference type="AlphaFoldDB" id="A0A9P4HG55"/>
<dbReference type="PANTHER" id="PTHR35394:SF5">
    <property type="entry name" value="DUF3176 DOMAIN-CONTAINING PROTEIN"/>
    <property type="match status" value="1"/>
</dbReference>
<organism evidence="2 3">
    <name type="scientific">Setomelanomma holmii</name>
    <dbReference type="NCBI Taxonomy" id="210430"/>
    <lineage>
        <taxon>Eukaryota</taxon>
        <taxon>Fungi</taxon>
        <taxon>Dikarya</taxon>
        <taxon>Ascomycota</taxon>
        <taxon>Pezizomycotina</taxon>
        <taxon>Dothideomycetes</taxon>
        <taxon>Pleosporomycetidae</taxon>
        <taxon>Pleosporales</taxon>
        <taxon>Pleosporineae</taxon>
        <taxon>Phaeosphaeriaceae</taxon>
        <taxon>Setomelanomma</taxon>
    </lineage>
</organism>
<dbReference type="OrthoDB" id="5242705at2759"/>